<keyword evidence="10" id="KW-1185">Reference proteome</keyword>
<evidence type="ECO:0000256" key="2">
    <source>
        <dbReference type="ARBA" id="ARBA00004496"/>
    </source>
</evidence>
<dbReference type="PROSITE" id="PS50166">
    <property type="entry name" value="IMPORTIN_B_NT"/>
    <property type="match status" value="1"/>
</dbReference>
<name>A0A1Y1YCK1_9FUNG</name>
<accession>A0A1Y1YCK1</accession>
<dbReference type="Proteomes" id="UP000193498">
    <property type="component" value="Unassembled WGS sequence"/>
</dbReference>
<keyword evidence="5" id="KW-0963">Cytoplasm</keyword>
<evidence type="ECO:0000256" key="4">
    <source>
        <dbReference type="ARBA" id="ARBA00022448"/>
    </source>
</evidence>
<dbReference type="PANTHER" id="PTHR21452:SF4">
    <property type="entry name" value="EXPORTIN-6"/>
    <property type="match status" value="1"/>
</dbReference>
<comment type="subcellular location">
    <subcellularLocation>
        <location evidence="2">Cytoplasm</location>
    </subcellularLocation>
    <subcellularLocation>
        <location evidence="1">Nucleus</location>
    </subcellularLocation>
</comment>
<evidence type="ECO:0000256" key="7">
    <source>
        <dbReference type="ARBA" id="ARBA00023242"/>
    </source>
</evidence>
<feature type="domain" description="Importin N-terminal" evidence="8">
    <location>
        <begin position="29"/>
        <end position="96"/>
    </location>
</feature>
<evidence type="ECO:0000256" key="6">
    <source>
        <dbReference type="ARBA" id="ARBA00022927"/>
    </source>
</evidence>
<dbReference type="GO" id="GO:0005634">
    <property type="term" value="C:nucleus"/>
    <property type="evidence" value="ECO:0007669"/>
    <property type="project" value="UniProtKB-SubCell"/>
</dbReference>
<dbReference type="Pfam" id="PF08389">
    <property type="entry name" value="Xpo1"/>
    <property type="match status" value="1"/>
</dbReference>
<dbReference type="InterPro" id="IPR016024">
    <property type="entry name" value="ARM-type_fold"/>
</dbReference>
<keyword evidence="6" id="KW-0653">Protein transport</keyword>
<keyword evidence="4" id="KW-0813">Transport</keyword>
<dbReference type="PANTHER" id="PTHR21452">
    <property type="entry name" value="EXPORTIN-6"/>
    <property type="match status" value="1"/>
</dbReference>
<protein>
    <recommendedName>
        <fullName evidence="8">Importin N-terminal domain-containing protein</fullName>
    </recommendedName>
</protein>
<dbReference type="AlphaFoldDB" id="A0A1Y1YCK1"/>
<comment type="caution">
    <text evidence="9">The sequence shown here is derived from an EMBL/GenBank/DDBJ whole genome shotgun (WGS) entry which is preliminary data.</text>
</comment>
<organism evidence="9 10">
    <name type="scientific">Basidiobolus meristosporus CBS 931.73</name>
    <dbReference type="NCBI Taxonomy" id="1314790"/>
    <lineage>
        <taxon>Eukaryota</taxon>
        <taxon>Fungi</taxon>
        <taxon>Fungi incertae sedis</taxon>
        <taxon>Zoopagomycota</taxon>
        <taxon>Entomophthoromycotina</taxon>
        <taxon>Basidiobolomycetes</taxon>
        <taxon>Basidiobolales</taxon>
        <taxon>Basidiobolaceae</taxon>
        <taxon>Basidiobolus</taxon>
    </lineage>
</organism>
<dbReference type="SUPFAM" id="SSF48371">
    <property type="entry name" value="ARM repeat"/>
    <property type="match status" value="1"/>
</dbReference>
<dbReference type="GO" id="GO:0006611">
    <property type="term" value="P:protein export from nucleus"/>
    <property type="evidence" value="ECO:0007669"/>
    <property type="project" value="InterPro"/>
</dbReference>
<dbReference type="InterPro" id="IPR011989">
    <property type="entry name" value="ARM-like"/>
</dbReference>
<dbReference type="GO" id="GO:0031267">
    <property type="term" value="F:small GTPase binding"/>
    <property type="evidence" value="ECO:0007669"/>
    <property type="project" value="InterPro"/>
</dbReference>
<evidence type="ECO:0000313" key="9">
    <source>
        <dbReference type="EMBL" id="ORX95771.1"/>
    </source>
</evidence>
<dbReference type="InterPro" id="IPR040016">
    <property type="entry name" value="XPO6"/>
</dbReference>
<evidence type="ECO:0000256" key="1">
    <source>
        <dbReference type="ARBA" id="ARBA00004123"/>
    </source>
</evidence>
<dbReference type="Gene3D" id="1.25.10.10">
    <property type="entry name" value="Leucine-rich Repeat Variant"/>
    <property type="match status" value="1"/>
</dbReference>
<comment type="similarity">
    <text evidence="3">Belongs to the exportin family.</text>
</comment>
<evidence type="ECO:0000259" key="8">
    <source>
        <dbReference type="PROSITE" id="PS50166"/>
    </source>
</evidence>
<evidence type="ECO:0000313" key="10">
    <source>
        <dbReference type="Proteomes" id="UP000193498"/>
    </source>
</evidence>
<sequence>MGFNTIRNLEVILHRCFDSNISDSERKEAESALSKHIHSPDKFHVQCTFLLQHASSDLTRILTLSLYENSVLAKWNNLKNTVKKEIRDFFFEFLASQYKNLVAYVSDRVIKTITKIALLDWPHNFPEMTRRIIKLITAATTRIPGLKLLDNITSEFASKRPNTTDKRKQEIQETFGQDTGSIVKTLVNVLRSNYKKDFSSASIPRKRAREISPIENSFVDVNNMRYLHMTNMSSRFMTLRTMVKQNNLFATNVTSSPALDNHLSESLKVNNLIDPDSEKVCKFSLKVLTQLVPWLNNKDGTLEAVMHIVLKYTGLSQKKNLRLAILAMECLNKIMESGFIPENPRPMIGAMIKYIGKIVEQLGTWSLDMMEKNFVVLYEIYRAKFVDFVKAFLENYMAKMDNFSWLGFQNVIDQLVKHTLTQLRLADMSSFLDIWSKLLDGLATKPDKGVTFPVEEQSPIRSKCMELLAGLLEKVKEQVSIQDILDFNLEKSTQKYPQYSPLGSWRNGYTLSSILSMIMNNRFAMPIKYSSFTQQLDHLERFHSKDQQPGEINKLSIDICVTLKIFERISDTLVKNSYALPFVEKVVSVMNQLSAEHLMTSMCASLKRFSEWMREYQLISFEDGTLVDHFRHLYSELTKVAIDLINSNKGPEKLRLEASTLLLWITTTLRSEEFFSLPIVKSFLDSLTVMSTNWSINVKEIVYKAISNSLLLPDPNVPEGEQNWDSRLIRYSKFMQDLIEPAFRLSPASSESNQGYSEVDGSNLLHMYRIQPNFLMSSVAKQCILDTYKILSGLVESIRTEGFNPKRVLFESLSAFLPLTIEYLELYMREYGFLVALFDSLTKEIGMGYVGDVAIILLGPFTRDQMAALLMDRDNYGIGVVNMSLKVLIKVVEICASKSTKSIIPAVTTMCLEKMYPVILASQQYVGAEYVKPYFYQLIFTLLYENFGLFFPSSKPNWLTDWRKNDGSITDENLKRLFEIITQSFSSSNPYIINQNLRALETLNETHGLFDKELFQNELLRPFLIALFTLLMNRPQEHLKKDIIELVCKMITSKYEMFSLEFLPEFLATRTDISQRDREKLLSLFPENRVHLMMRHSSGVRY</sequence>
<keyword evidence="7" id="KW-0539">Nucleus</keyword>
<dbReference type="OrthoDB" id="10261013at2759"/>
<dbReference type="InterPro" id="IPR013598">
    <property type="entry name" value="Exportin-1/Importin-b-like"/>
</dbReference>
<dbReference type="GO" id="GO:0005737">
    <property type="term" value="C:cytoplasm"/>
    <property type="evidence" value="ECO:0007669"/>
    <property type="project" value="UniProtKB-SubCell"/>
</dbReference>
<evidence type="ECO:0000256" key="5">
    <source>
        <dbReference type="ARBA" id="ARBA00022490"/>
    </source>
</evidence>
<dbReference type="EMBL" id="MCFE01000168">
    <property type="protein sequence ID" value="ORX95771.1"/>
    <property type="molecule type" value="Genomic_DNA"/>
</dbReference>
<evidence type="ECO:0000256" key="3">
    <source>
        <dbReference type="ARBA" id="ARBA00009466"/>
    </source>
</evidence>
<proteinExistence type="inferred from homology"/>
<reference evidence="9 10" key="1">
    <citation type="submission" date="2016-07" db="EMBL/GenBank/DDBJ databases">
        <title>Pervasive Adenine N6-methylation of Active Genes in Fungi.</title>
        <authorList>
            <consortium name="DOE Joint Genome Institute"/>
            <person name="Mondo S.J."/>
            <person name="Dannebaum R.O."/>
            <person name="Kuo R.C."/>
            <person name="Labutti K."/>
            <person name="Haridas S."/>
            <person name="Kuo A."/>
            <person name="Salamov A."/>
            <person name="Ahrendt S.R."/>
            <person name="Lipzen A."/>
            <person name="Sullivan W."/>
            <person name="Andreopoulos W.B."/>
            <person name="Clum A."/>
            <person name="Lindquist E."/>
            <person name="Daum C."/>
            <person name="Ramamoorthy G.K."/>
            <person name="Gryganskyi A."/>
            <person name="Culley D."/>
            <person name="Magnuson J.K."/>
            <person name="James T.Y."/>
            <person name="O'Malley M.A."/>
            <person name="Stajich J.E."/>
            <person name="Spatafora J.W."/>
            <person name="Visel A."/>
            <person name="Grigoriev I.V."/>
        </authorList>
    </citation>
    <scope>NUCLEOTIDE SEQUENCE [LARGE SCALE GENOMIC DNA]</scope>
    <source>
        <strain evidence="9 10">CBS 931.73</strain>
    </source>
</reference>
<dbReference type="GO" id="GO:0005049">
    <property type="term" value="F:nuclear export signal receptor activity"/>
    <property type="evidence" value="ECO:0007669"/>
    <property type="project" value="InterPro"/>
</dbReference>
<dbReference type="STRING" id="1314790.A0A1Y1YCK1"/>
<dbReference type="InParanoid" id="A0A1Y1YCK1"/>
<dbReference type="InterPro" id="IPR001494">
    <property type="entry name" value="Importin-beta_N"/>
</dbReference>
<gene>
    <name evidence="9" type="ORF">K493DRAFT_371801</name>
</gene>